<organism evidence="1">
    <name type="scientific">marine sediment metagenome</name>
    <dbReference type="NCBI Taxonomy" id="412755"/>
    <lineage>
        <taxon>unclassified sequences</taxon>
        <taxon>metagenomes</taxon>
        <taxon>ecological metagenomes</taxon>
    </lineage>
</organism>
<comment type="caution">
    <text evidence="1">The sequence shown here is derived from an EMBL/GenBank/DDBJ whole genome shotgun (WGS) entry which is preliminary data.</text>
</comment>
<feature type="non-terminal residue" evidence="1">
    <location>
        <position position="53"/>
    </location>
</feature>
<gene>
    <name evidence="1" type="ORF">LCGC14_2432120</name>
</gene>
<name>A0A0F9EFL2_9ZZZZ</name>
<proteinExistence type="predicted"/>
<sequence length="53" mass="6321">MQWDIKRVRSGEEGELLEQGYEPFGVSPHDTSYWFFNTTEGKKELIYQTTDYI</sequence>
<accession>A0A0F9EFL2</accession>
<protein>
    <submittedName>
        <fullName evidence="1">Uncharacterized protein</fullName>
    </submittedName>
</protein>
<dbReference type="EMBL" id="LAZR01037222">
    <property type="protein sequence ID" value="KKL22763.1"/>
    <property type="molecule type" value="Genomic_DNA"/>
</dbReference>
<reference evidence="1" key="1">
    <citation type="journal article" date="2015" name="Nature">
        <title>Complex archaea that bridge the gap between prokaryotes and eukaryotes.</title>
        <authorList>
            <person name="Spang A."/>
            <person name="Saw J.H."/>
            <person name="Jorgensen S.L."/>
            <person name="Zaremba-Niedzwiedzka K."/>
            <person name="Martijn J."/>
            <person name="Lind A.E."/>
            <person name="van Eijk R."/>
            <person name="Schleper C."/>
            <person name="Guy L."/>
            <person name="Ettema T.J."/>
        </authorList>
    </citation>
    <scope>NUCLEOTIDE SEQUENCE</scope>
</reference>
<evidence type="ECO:0000313" key="1">
    <source>
        <dbReference type="EMBL" id="KKL22763.1"/>
    </source>
</evidence>
<dbReference type="AlphaFoldDB" id="A0A0F9EFL2"/>